<accession>A0A8H4KPB8</accession>
<dbReference type="Proteomes" id="UP000554235">
    <property type="component" value="Unassembled WGS sequence"/>
</dbReference>
<evidence type="ECO:0000313" key="1">
    <source>
        <dbReference type="EMBL" id="KAF4454056.1"/>
    </source>
</evidence>
<keyword evidence="2" id="KW-1185">Reference proteome</keyword>
<gene>
    <name evidence="1" type="ORF">FALBO_15891</name>
</gene>
<organism evidence="1 2">
    <name type="scientific">Fusarium albosuccineum</name>
    <dbReference type="NCBI Taxonomy" id="1237068"/>
    <lineage>
        <taxon>Eukaryota</taxon>
        <taxon>Fungi</taxon>
        <taxon>Dikarya</taxon>
        <taxon>Ascomycota</taxon>
        <taxon>Pezizomycotina</taxon>
        <taxon>Sordariomycetes</taxon>
        <taxon>Hypocreomycetidae</taxon>
        <taxon>Hypocreales</taxon>
        <taxon>Nectriaceae</taxon>
        <taxon>Fusarium</taxon>
        <taxon>Fusarium decemcellulare species complex</taxon>
    </lineage>
</organism>
<sequence>MSGLMNPSVVLCRSANLEPFTEPITLANFVFGGAYKAAVACLRIGCHGEGGYWQIGCLRYEYWRTPIKAKGRIHRKGGDYEEDGEIRTLIYSPPHPRITTKPAKQRNSDAILLLFCFFSVSKEA</sequence>
<comment type="caution">
    <text evidence="1">The sequence shown here is derived from an EMBL/GenBank/DDBJ whole genome shotgun (WGS) entry which is preliminary data.</text>
</comment>
<protein>
    <submittedName>
        <fullName evidence="1">Uncharacterized protein</fullName>
    </submittedName>
</protein>
<name>A0A8H4KPB8_9HYPO</name>
<dbReference type="EMBL" id="JAADYS010002835">
    <property type="protein sequence ID" value="KAF4454056.1"/>
    <property type="molecule type" value="Genomic_DNA"/>
</dbReference>
<reference evidence="1 2" key="1">
    <citation type="submission" date="2020-01" db="EMBL/GenBank/DDBJ databases">
        <title>Identification and distribution of gene clusters putatively required for synthesis of sphingolipid metabolism inhibitors in phylogenetically diverse species of the filamentous fungus Fusarium.</title>
        <authorList>
            <person name="Kim H.-S."/>
            <person name="Busman M."/>
            <person name="Brown D.W."/>
            <person name="Divon H."/>
            <person name="Uhlig S."/>
            <person name="Proctor R.H."/>
        </authorList>
    </citation>
    <scope>NUCLEOTIDE SEQUENCE [LARGE SCALE GENOMIC DNA]</scope>
    <source>
        <strain evidence="1 2">NRRL 20459</strain>
    </source>
</reference>
<proteinExistence type="predicted"/>
<evidence type="ECO:0000313" key="2">
    <source>
        <dbReference type="Proteomes" id="UP000554235"/>
    </source>
</evidence>
<dbReference type="AlphaFoldDB" id="A0A8H4KPB8"/>